<keyword evidence="1" id="KW-0012">Acyltransferase</keyword>
<evidence type="ECO:0000313" key="1">
    <source>
        <dbReference type="EMBL" id="MCM2563496.1"/>
    </source>
</evidence>
<comment type="caution">
    <text evidence="1">The sequence shown here is derived from an EMBL/GenBank/DDBJ whole genome shotgun (WGS) entry which is preliminary data.</text>
</comment>
<dbReference type="EC" id="2.3.1.-" evidence="1"/>
<sequence length="141" mass="14739">MTPEALARLHAAAFTHPRPWAAREFAALLESPHVFAVGDGRAFALGRAIAGEAELLTIATDPAHRRHGLGRRTLDAFHAAACERGATTAFLEVAADNAAARALYAGAGYTQTGHRPGYYTPADGPNIDAIVMARALPDPAG</sequence>
<reference evidence="1" key="1">
    <citation type="submission" date="2022-06" db="EMBL/GenBank/DDBJ databases">
        <title>Lutimaribacter sp. EGI FJ00013, a novel bacterium isolated from a salt lake sediment enrichment.</title>
        <authorList>
            <person name="Gao L."/>
            <person name="Fang B.-Z."/>
            <person name="Li W.-J."/>
        </authorList>
    </citation>
    <scope>NUCLEOTIDE SEQUENCE</scope>
    <source>
        <strain evidence="1">EGI FJ00013</strain>
    </source>
</reference>
<keyword evidence="2" id="KW-1185">Reference proteome</keyword>
<organism evidence="1 2">
    <name type="scientific">Lutimaribacter degradans</name>
    <dbReference type="NCBI Taxonomy" id="2945989"/>
    <lineage>
        <taxon>Bacteria</taxon>
        <taxon>Pseudomonadati</taxon>
        <taxon>Pseudomonadota</taxon>
        <taxon>Alphaproteobacteria</taxon>
        <taxon>Rhodobacterales</taxon>
        <taxon>Roseobacteraceae</taxon>
        <taxon>Lutimaribacter</taxon>
    </lineage>
</organism>
<name>A0ACC6A0G3_9RHOB</name>
<accession>A0ACC6A0G3</accession>
<dbReference type="EMBL" id="JAMQGO010000012">
    <property type="protein sequence ID" value="MCM2563496.1"/>
    <property type="molecule type" value="Genomic_DNA"/>
</dbReference>
<gene>
    <name evidence="1" type="ORF">M8744_15165</name>
</gene>
<protein>
    <submittedName>
        <fullName evidence="1">GNAT family N-acetyltransferase</fullName>
        <ecNumber evidence="1">2.3.1.-</ecNumber>
    </submittedName>
</protein>
<proteinExistence type="predicted"/>
<keyword evidence="1" id="KW-0808">Transferase</keyword>
<evidence type="ECO:0000313" key="2">
    <source>
        <dbReference type="Proteomes" id="UP001203036"/>
    </source>
</evidence>
<dbReference type="Proteomes" id="UP001203036">
    <property type="component" value="Unassembled WGS sequence"/>
</dbReference>